<dbReference type="PATRIC" id="fig|765698.3.peg.4332"/>
<protein>
    <submittedName>
        <fullName evidence="2">Uncharacterized protein</fullName>
    </submittedName>
</protein>
<keyword evidence="1" id="KW-0732">Signal</keyword>
<dbReference type="EMBL" id="CP002447">
    <property type="protein sequence ID" value="ADV12951.1"/>
    <property type="molecule type" value="Genomic_DNA"/>
</dbReference>
<dbReference type="Proteomes" id="UP000007471">
    <property type="component" value="Chromosome"/>
</dbReference>
<sequence precursor="true">MNRILVLGRISRTLVIGALCAWLPSTAEASSESKVFPEECAPLRQANEWVSNAPSLQMTSQFQRFGDEPQLAIEELVYTSDTVYTRDHPFRPWRAQKRPLTKMDAGSLEPDNCRRLYEATLDSVKTVVFQYDKTLEKEKQWYRCNIWIETPNYRPLKAICEGPFEWTRRWFYRSDISVPIVKTDF</sequence>
<feature type="chain" id="PRO_5003227322" evidence="1">
    <location>
        <begin position="30"/>
        <end position="185"/>
    </location>
</feature>
<evidence type="ECO:0000313" key="3">
    <source>
        <dbReference type="Proteomes" id="UP000007471"/>
    </source>
</evidence>
<gene>
    <name evidence="2" type="ordered locus">Mesci_3834</name>
</gene>
<dbReference type="OrthoDB" id="10012082at2"/>
<dbReference type="AlphaFoldDB" id="E8T7V0"/>
<dbReference type="HOGENOM" id="CLU_1459695_0_0_5"/>
<organism evidence="2 3">
    <name type="scientific">Mesorhizobium ciceri biovar biserrulae (strain HAMBI 2942 / LMG 23838 / WSM1271)</name>
    <dbReference type="NCBI Taxonomy" id="765698"/>
    <lineage>
        <taxon>Bacteria</taxon>
        <taxon>Pseudomonadati</taxon>
        <taxon>Pseudomonadota</taxon>
        <taxon>Alphaproteobacteria</taxon>
        <taxon>Hyphomicrobiales</taxon>
        <taxon>Phyllobacteriaceae</taxon>
        <taxon>Mesorhizobium</taxon>
    </lineage>
</organism>
<name>E8T7V0_MESCW</name>
<feature type="signal peptide" evidence="1">
    <location>
        <begin position="1"/>
        <end position="29"/>
    </location>
</feature>
<evidence type="ECO:0000256" key="1">
    <source>
        <dbReference type="SAM" id="SignalP"/>
    </source>
</evidence>
<reference evidence="3" key="1">
    <citation type="submission" date="2011-01" db="EMBL/GenBank/DDBJ databases">
        <title>Complete sequence of chromosome of Mesorhizobium ciceri bv. biserrulae WSM1271.</title>
        <authorList>
            <person name="Lucas S."/>
            <person name="Copeland A."/>
            <person name="Lapidus A."/>
            <person name="Cheng J.-F."/>
            <person name="Goodwin L."/>
            <person name="Pitluck S."/>
            <person name="Teshima H."/>
            <person name="Detter J.C."/>
            <person name="Han C."/>
            <person name="Tapia R."/>
            <person name="Land M."/>
            <person name="Hauser L."/>
            <person name="Kyrpides N."/>
            <person name="Ivanova N."/>
            <person name="Nandasena K."/>
            <person name="Reeve W.G."/>
            <person name="Howieson J.G."/>
            <person name="O'Hara G."/>
            <person name="Tiwari R.P."/>
            <person name="Woyke T."/>
        </authorList>
    </citation>
    <scope>NUCLEOTIDE SEQUENCE [LARGE SCALE GENOMIC DNA]</scope>
    <source>
        <strain evidence="3">HAMBI 2942 / LMG 23838 / WSM1271</strain>
    </source>
</reference>
<proteinExistence type="predicted"/>
<dbReference type="KEGG" id="mci:Mesci_3834"/>
<accession>E8T7V0</accession>
<evidence type="ECO:0000313" key="2">
    <source>
        <dbReference type="EMBL" id="ADV12951.1"/>
    </source>
</evidence>